<protein>
    <recommendedName>
        <fullName evidence="3">Acyl-CoA thioester hydrolase</fullName>
    </recommendedName>
</protein>
<keyword evidence="2" id="KW-1185">Reference proteome</keyword>
<evidence type="ECO:0000313" key="1">
    <source>
        <dbReference type="EMBL" id="MCL6220487.1"/>
    </source>
</evidence>
<dbReference type="EMBL" id="JAKHSK010000042">
    <property type="protein sequence ID" value="MCL6220487.1"/>
    <property type="molecule type" value="Genomic_DNA"/>
</dbReference>
<dbReference type="InterPro" id="IPR029069">
    <property type="entry name" value="HotDog_dom_sf"/>
</dbReference>
<dbReference type="SUPFAM" id="SSF54637">
    <property type="entry name" value="Thioesterase/thiol ester dehydrase-isomerase"/>
    <property type="match status" value="1"/>
</dbReference>
<gene>
    <name evidence="1" type="ORF">L1967_19525</name>
</gene>
<comment type="caution">
    <text evidence="1">The sequence shown here is derived from an EMBL/GenBank/DDBJ whole genome shotgun (WGS) entry which is preliminary data.</text>
</comment>
<evidence type="ECO:0000313" key="2">
    <source>
        <dbReference type="Proteomes" id="UP001139521"/>
    </source>
</evidence>
<dbReference type="Pfam" id="PF13279">
    <property type="entry name" value="4HBT_2"/>
    <property type="match status" value="1"/>
</dbReference>
<reference evidence="1" key="1">
    <citation type="submission" date="2022-01" db="EMBL/GenBank/DDBJ databases">
        <title>Genome sequencing of Zunongwangia sp. M21534 genome.</title>
        <authorList>
            <person name="Chen Y."/>
            <person name="Dong C."/>
            <person name="Shao Z."/>
        </authorList>
    </citation>
    <scope>NUCLEOTIDE SEQUENCE</scope>
    <source>
        <strain evidence="1">MCCC M21534</strain>
    </source>
</reference>
<proteinExistence type="predicted"/>
<dbReference type="RefSeq" id="WP_249603185.1">
    <property type="nucleotide sequence ID" value="NZ_JAKHSK010000042.1"/>
</dbReference>
<name>A0A9X2CQX8_9FLAO</name>
<evidence type="ECO:0008006" key="3">
    <source>
        <dbReference type="Google" id="ProtNLM"/>
    </source>
</evidence>
<dbReference type="AlphaFoldDB" id="A0A9X2CQX8"/>
<sequence>MLKNIKGRCWFLPIAIFKKALQYPGNAIIKTRIAEVGNKSFKIEHHIFDDQNQLCAVGQDVSVFYDFTANKTLPISNDLREILGQY</sequence>
<organism evidence="1 2">
    <name type="scientific">Zunongwangia pacifica</name>
    <dbReference type="NCBI Taxonomy" id="2911062"/>
    <lineage>
        <taxon>Bacteria</taxon>
        <taxon>Pseudomonadati</taxon>
        <taxon>Bacteroidota</taxon>
        <taxon>Flavobacteriia</taxon>
        <taxon>Flavobacteriales</taxon>
        <taxon>Flavobacteriaceae</taxon>
        <taxon>Zunongwangia</taxon>
    </lineage>
</organism>
<accession>A0A9X2CQX8</accession>
<dbReference type="Gene3D" id="3.10.129.10">
    <property type="entry name" value="Hotdog Thioesterase"/>
    <property type="match status" value="1"/>
</dbReference>
<dbReference type="Proteomes" id="UP001139521">
    <property type="component" value="Unassembled WGS sequence"/>
</dbReference>